<dbReference type="Gene3D" id="6.10.340.10">
    <property type="match status" value="1"/>
</dbReference>
<sequence length="491" mass="54048">MKSKKRKGTAMWYSKLSIRNKLIVLFVPTILILIIAGMVIVRKTTAMVLDKNLEASHNIIGHLAAEAVKTGMEFGDSDLIKESLKGFVNNSKISYVKVLNDKGEVLFSYGNENGHQLNHASASETWYENNNLFMKVPVSSNGKLLGRVIVGQSLEDRNKALSFATNILLILTALGIVAIILFLIKITERLTIPLRQLKKQALKLSEGHLEVAIKYPYEDELGSLIKAFNQMSGAIHQKVNFARELAAGNIENQIEVLSENDVLGKALREVKISLQTMVGELNDLINQQRNGIIDARCKTDQLNGIYAEVLNNLNQALDVVIDPLKETIEILNQYANGNLEHILKELPGDLGQLSDAVQTIQSNLNTLVNESIRQVEEAKNGNLKYRSDAEKLQGAYREILVGFNQTLENMTSPVTEIKDALEKLAEGDLRVKIESDFPGEFSAMKNAFNQSVTALHEALSSISIAVEQIQGGANQVADSSQAVSQGATEQA</sequence>
<dbReference type="EMBL" id="DRTD01000661">
    <property type="protein sequence ID" value="HHE55881.1"/>
    <property type="molecule type" value="Genomic_DNA"/>
</dbReference>
<dbReference type="SUPFAM" id="SSF58104">
    <property type="entry name" value="Methyl-accepting chemotaxis protein (MCP) signaling domain"/>
    <property type="match status" value="1"/>
</dbReference>
<feature type="domain" description="HAMP" evidence="4">
    <location>
        <begin position="188"/>
        <end position="240"/>
    </location>
</feature>
<evidence type="ECO:0000256" key="1">
    <source>
        <dbReference type="ARBA" id="ARBA00022500"/>
    </source>
</evidence>
<dbReference type="Gene3D" id="1.10.287.950">
    <property type="entry name" value="Methyl-accepting chemotaxis protein"/>
    <property type="match status" value="1"/>
</dbReference>
<reference evidence="5" key="1">
    <citation type="journal article" date="2020" name="mSystems">
        <title>Genome- and Community-Level Interaction Insights into Carbon Utilization and Element Cycling Functions of Hydrothermarchaeota in Hydrothermal Sediment.</title>
        <authorList>
            <person name="Zhou Z."/>
            <person name="Liu Y."/>
            <person name="Xu W."/>
            <person name="Pan J."/>
            <person name="Luo Z.H."/>
            <person name="Li M."/>
        </authorList>
    </citation>
    <scope>NUCLEOTIDE SEQUENCE [LARGE SCALE GENOMIC DNA]</scope>
    <source>
        <strain evidence="5">HyVt-76</strain>
    </source>
</reference>
<dbReference type="CDD" id="cd06225">
    <property type="entry name" value="HAMP"/>
    <property type="match status" value="2"/>
</dbReference>
<keyword evidence="1" id="KW-0145">Chemotaxis</keyword>
<feature type="transmembrane region" description="Helical" evidence="3">
    <location>
        <begin position="21"/>
        <end position="41"/>
    </location>
</feature>
<evidence type="ECO:0000256" key="2">
    <source>
        <dbReference type="ARBA" id="ARBA00029447"/>
    </source>
</evidence>
<gene>
    <name evidence="5" type="ORF">ENL21_08870</name>
</gene>
<organism evidence="5">
    <name type="scientific">Caldithrix abyssi</name>
    <dbReference type="NCBI Taxonomy" id="187145"/>
    <lineage>
        <taxon>Bacteria</taxon>
        <taxon>Pseudomonadati</taxon>
        <taxon>Calditrichota</taxon>
        <taxon>Calditrichia</taxon>
        <taxon>Calditrichales</taxon>
        <taxon>Calditrichaceae</taxon>
        <taxon>Caldithrix</taxon>
    </lineage>
</organism>
<feature type="domain" description="HAMP" evidence="4">
    <location>
        <begin position="408"/>
        <end position="460"/>
    </location>
</feature>
<dbReference type="GO" id="GO:0007165">
    <property type="term" value="P:signal transduction"/>
    <property type="evidence" value="ECO:0007669"/>
    <property type="project" value="InterPro"/>
</dbReference>
<keyword evidence="3" id="KW-1133">Transmembrane helix</keyword>
<dbReference type="PANTHER" id="PTHR43531">
    <property type="entry name" value="PROTEIN ICFG"/>
    <property type="match status" value="1"/>
</dbReference>
<feature type="domain" description="HAMP" evidence="4">
    <location>
        <begin position="318"/>
        <end position="369"/>
    </location>
</feature>
<keyword evidence="3" id="KW-0812">Transmembrane</keyword>
<dbReference type="PANTHER" id="PTHR43531:SF11">
    <property type="entry name" value="METHYL-ACCEPTING CHEMOTAXIS PROTEIN 3"/>
    <property type="match status" value="1"/>
</dbReference>
<dbReference type="InterPro" id="IPR003660">
    <property type="entry name" value="HAMP_dom"/>
</dbReference>
<dbReference type="GO" id="GO:0004888">
    <property type="term" value="F:transmembrane signaling receptor activity"/>
    <property type="evidence" value="ECO:0007669"/>
    <property type="project" value="TreeGrafter"/>
</dbReference>
<keyword evidence="3" id="KW-0472">Membrane</keyword>
<dbReference type="Gene3D" id="1.20.120.1530">
    <property type="match status" value="1"/>
</dbReference>
<comment type="similarity">
    <text evidence="2">Belongs to the methyl-accepting chemotaxis (MCP) protein family.</text>
</comment>
<dbReference type="InterPro" id="IPR051310">
    <property type="entry name" value="MCP_chemotaxis"/>
</dbReference>
<dbReference type="InterPro" id="IPR033417">
    <property type="entry name" value="CHASE8"/>
</dbReference>
<feature type="transmembrane region" description="Helical" evidence="3">
    <location>
        <begin position="163"/>
        <end position="184"/>
    </location>
</feature>
<dbReference type="SMART" id="SM00304">
    <property type="entry name" value="HAMP"/>
    <property type="match status" value="3"/>
</dbReference>
<feature type="non-terminal residue" evidence="5">
    <location>
        <position position="491"/>
    </location>
</feature>
<dbReference type="GO" id="GO:0005886">
    <property type="term" value="C:plasma membrane"/>
    <property type="evidence" value="ECO:0007669"/>
    <property type="project" value="TreeGrafter"/>
</dbReference>
<dbReference type="Pfam" id="PF00672">
    <property type="entry name" value="HAMP"/>
    <property type="match status" value="1"/>
</dbReference>
<name>A0A7V5H4U5_CALAY</name>
<dbReference type="PROSITE" id="PS50885">
    <property type="entry name" value="HAMP"/>
    <property type="match status" value="3"/>
</dbReference>
<proteinExistence type="inferred from homology"/>
<dbReference type="SUPFAM" id="SSF158472">
    <property type="entry name" value="HAMP domain-like"/>
    <property type="match status" value="1"/>
</dbReference>
<dbReference type="Pfam" id="PF18947">
    <property type="entry name" value="HAMP_2"/>
    <property type="match status" value="2"/>
</dbReference>
<comment type="caution">
    <text evidence="5">The sequence shown here is derived from an EMBL/GenBank/DDBJ whole genome shotgun (WGS) entry which is preliminary data.</text>
</comment>
<accession>A0A7V5H4U5</accession>
<evidence type="ECO:0000256" key="3">
    <source>
        <dbReference type="SAM" id="Phobius"/>
    </source>
</evidence>
<protein>
    <submittedName>
        <fullName evidence="5">Methyl-accepting chemotaxis protein</fullName>
    </submittedName>
</protein>
<dbReference type="GO" id="GO:0006935">
    <property type="term" value="P:chemotaxis"/>
    <property type="evidence" value="ECO:0007669"/>
    <property type="project" value="UniProtKB-KW"/>
</dbReference>
<dbReference type="AlphaFoldDB" id="A0A7V5H4U5"/>
<dbReference type="Proteomes" id="UP000886111">
    <property type="component" value="Unassembled WGS sequence"/>
</dbReference>
<evidence type="ECO:0000313" key="5">
    <source>
        <dbReference type="EMBL" id="HHE55881.1"/>
    </source>
</evidence>
<evidence type="ECO:0000259" key="4">
    <source>
        <dbReference type="PROSITE" id="PS50885"/>
    </source>
</evidence>
<dbReference type="Pfam" id="PF17152">
    <property type="entry name" value="CHASE8"/>
    <property type="match status" value="1"/>
</dbReference>